<dbReference type="Gene3D" id="1.10.10.10">
    <property type="entry name" value="Winged helix-like DNA-binding domain superfamily/Winged helix DNA-binding domain"/>
    <property type="match status" value="1"/>
</dbReference>
<dbReference type="NCBIfam" id="TIGR02985">
    <property type="entry name" value="Sig70_bacteroi1"/>
    <property type="match status" value="1"/>
</dbReference>
<reference evidence="6 7" key="1">
    <citation type="submission" date="2018-10" db="EMBL/GenBank/DDBJ databases">
        <title>Sinomicrobium pectinilyticum sp. nov., a pectinase-producing bacterium isolated from alkaline and saline soil, and emended description of the genus Sinomicrobium.</title>
        <authorList>
            <person name="Cheng B."/>
            <person name="Li C."/>
            <person name="Lai Q."/>
            <person name="Du M."/>
            <person name="Shao Z."/>
            <person name="Xu P."/>
            <person name="Yang C."/>
        </authorList>
    </citation>
    <scope>NUCLEOTIDE SEQUENCE [LARGE SCALE GENOMIC DNA]</scope>
    <source>
        <strain evidence="6 7">5DNS001</strain>
    </source>
</reference>
<dbReference type="OrthoDB" id="665981at2"/>
<gene>
    <name evidence="6" type="ORF">ED312_21065</name>
</gene>
<evidence type="ECO:0000256" key="2">
    <source>
        <dbReference type="ARBA" id="ARBA00023015"/>
    </source>
</evidence>
<dbReference type="InterPro" id="IPR014327">
    <property type="entry name" value="RNA_pol_sigma70_bacteroid"/>
</dbReference>
<dbReference type="SMART" id="SM00421">
    <property type="entry name" value="HTH_LUXR"/>
    <property type="match status" value="1"/>
</dbReference>
<dbReference type="InterPro" id="IPR007627">
    <property type="entry name" value="RNA_pol_sigma70_r2"/>
</dbReference>
<proteinExistence type="inferred from homology"/>
<dbReference type="PANTHER" id="PTHR43133">
    <property type="entry name" value="RNA POLYMERASE ECF-TYPE SIGMA FACTO"/>
    <property type="match status" value="1"/>
</dbReference>
<dbReference type="SUPFAM" id="SSF88946">
    <property type="entry name" value="Sigma2 domain of RNA polymerase sigma factors"/>
    <property type="match status" value="1"/>
</dbReference>
<evidence type="ECO:0000256" key="4">
    <source>
        <dbReference type="ARBA" id="ARBA00023163"/>
    </source>
</evidence>
<dbReference type="PANTHER" id="PTHR43133:SF46">
    <property type="entry name" value="RNA POLYMERASE SIGMA-70 FACTOR ECF SUBFAMILY"/>
    <property type="match status" value="1"/>
</dbReference>
<dbReference type="GO" id="GO:0003677">
    <property type="term" value="F:DNA binding"/>
    <property type="evidence" value="ECO:0007669"/>
    <property type="project" value="InterPro"/>
</dbReference>
<dbReference type="AlphaFoldDB" id="A0A3N0DPE2"/>
<dbReference type="InterPro" id="IPR000792">
    <property type="entry name" value="Tscrpt_reg_LuxR_C"/>
</dbReference>
<evidence type="ECO:0000259" key="5">
    <source>
        <dbReference type="SMART" id="SM00421"/>
    </source>
</evidence>
<sequence>MNRKTPEPSDRELLAELKKGNKSAFEEIFNRYWKRLFSYAYKIYEDEVVCEDMVQEIFIRLWERSAELSVNNLEGYLFRAVKYKLANSIRDLKFTVQHTEALSGLPVIPPAYRQLEYQELEKEVFVLVDRLPHRCKQVFCLSRVDSLTNSEIAERLDISVRTVETHISNALKYLKMNLHIAHLHLIAVFFLF</sequence>
<dbReference type="InterPro" id="IPR039425">
    <property type="entry name" value="RNA_pol_sigma-70-like"/>
</dbReference>
<evidence type="ECO:0000256" key="3">
    <source>
        <dbReference type="ARBA" id="ARBA00023082"/>
    </source>
</evidence>
<dbReference type="GO" id="GO:0016987">
    <property type="term" value="F:sigma factor activity"/>
    <property type="evidence" value="ECO:0007669"/>
    <property type="project" value="UniProtKB-KW"/>
</dbReference>
<dbReference type="Pfam" id="PF08281">
    <property type="entry name" value="Sigma70_r4_2"/>
    <property type="match status" value="1"/>
</dbReference>
<dbReference type="Gene3D" id="1.10.1740.10">
    <property type="match status" value="1"/>
</dbReference>
<comment type="caution">
    <text evidence="6">The sequence shown here is derived from an EMBL/GenBank/DDBJ whole genome shotgun (WGS) entry which is preliminary data.</text>
</comment>
<dbReference type="EMBL" id="RJTM01000162">
    <property type="protein sequence ID" value="RNL77361.1"/>
    <property type="molecule type" value="Genomic_DNA"/>
</dbReference>
<dbReference type="InterPro" id="IPR013249">
    <property type="entry name" value="RNA_pol_sigma70_r4_t2"/>
</dbReference>
<dbReference type="InterPro" id="IPR013324">
    <property type="entry name" value="RNA_pol_sigma_r3/r4-like"/>
</dbReference>
<dbReference type="InterPro" id="IPR013325">
    <property type="entry name" value="RNA_pol_sigma_r2"/>
</dbReference>
<keyword evidence="3" id="KW-0731">Sigma factor</keyword>
<evidence type="ECO:0000256" key="1">
    <source>
        <dbReference type="ARBA" id="ARBA00010641"/>
    </source>
</evidence>
<organism evidence="6 7">
    <name type="scientific">Sinomicrobium pectinilyticum</name>
    <dbReference type="NCBI Taxonomy" id="1084421"/>
    <lineage>
        <taxon>Bacteria</taxon>
        <taxon>Pseudomonadati</taxon>
        <taxon>Bacteroidota</taxon>
        <taxon>Flavobacteriia</taxon>
        <taxon>Flavobacteriales</taxon>
        <taxon>Flavobacteriaceae</taxon>
        <taxon>Sinomicrobium</taxon>
    </lineage>
</organism>
<keyword evidence="7" id="KW-1185">Reference proteome</keyword>
<feature type="domain" description="HTH luxR-type" evidence="5">
    <location>
        <begin position="128"/>
        <end position="187"/>
    </location>
</feature>
<dbReference type="GO" id="GO:0006352">
    <property type="term" value="P:DNA-templated transcription initiation"/>
    <property type="evidence" value="ECO:0007669"/>
    <property type="project" value="InterPro"/>
</dbReference>
<name>A0A3N0DPE2_SINP1</name>
<dbReference type="InterPro" id="IPR014284">
    <property type="entry name" value="RNA_pol_sigma-70_dom"/>
</dbReference>
<dbReference type="NCBIfam" id="TIGR02937">
    <property type="entry name" value="sigma70-ECF"/>
    <property type="match status" value="1"/>
</dbReference>
<dbReference type="SUPFAM" id="SSF88659">
    <property type="entry name" value="Sigma3 and sigma4 domains of RNA polymerase sigma factors"/>
    <property type="match status" value="1"/>
</dbReference>
<keyword evidence="2" id="KW-0805">Transcription regulation</keyword>
<dbReference type="RefSeq" id="WP_123217999.1">
    <property type="nucleotide sequence ID" value="NZ_RJTM01000162.1"/>
</dbReference>
<keyword evidence="4" id="KW-0804">Transcription</keyword>
<evidence type="ECO:0000313" key="7">
    <source>
        <dbReference type="Proteomes" id="UP000267469"/>
    </source>
</evidence>
<protein>
    <submittedName>
        <fullName evidence="6">RNA polymerase sigma-70 factor</fullName>
    </submittedName>
</protein>
<dbReference type="Pfam" id="PF04542">
    <property type="entry name" value="Sigma70_r2"/>
    <property type="match status" value="1"/>
</dbReference>
<dbReference type="InterPro" id="IPR036388">
    <property type="entry name" value="WH-like_DNA-bd_sf"/>
</dbReference>
<dbReference type="Proteomes" id="UP000267469">
    <property type="component" value="Unassembled WGS sequence"/>
</dbReference>
<accession>A0A3N0DPE2</accession>
<evidence type="ECO:0000313" key="6">
    <source>
        <dbReference type="EMBL" id="RNL77361.1"/>
    </source>
</evidence>
<dbReference type="PRINTS" id="PR00038">
    <property type="entry name" value="HTHLUXR"/>
</dbReference>
<comment type="similarity">
    <text evidence="1">Belongs to the sigma-70 factor family. ECF subfamily.</text>
</comment>